<dbReference type="OrthoDB" id="1932457at2759"/>
<comment type="caution">
    <text evidence="1">The sequence shown here is derived from an EMBL/GenBank/DDBJ whole genome shotgun (WGS) entry which is preliminary data.</text>
</comment>
<gene>
    <name evidence="1" type="ORF">ZOSMA_171G00100</name>
</gene>
<dbReference type="EMBL" id="LFYR01000647">
    <property type="protein sequence ID" value="KMZ71933.1"/>
    <property type="molecule type" value="Genomic_DNA"/>
</dbReference>
<organism evidence="1 2">
    <name type="scientific">Zostera marina</name>
    <name type="common">Eelgrass</name>
    <dbReference type="NCBI Taxonomy" id="29655"/>
    <lineage>
        <taxon>Eukaryota</taxon>
        <taxon>Viridiplantae</taxon>
        <taxon>Streptophyta</taxon>
        <taxon>Embryophyta</taxon>
        <taxon>Tracheophyta</taxon>
        <taxon>Spermatophyta</taxon>
        <taxon>Magnoliopsida</taxon>
        <taxon>Liliopsida</taxon>
        <taxon>Zosteraceae</taxon>
        <taxon>Zostera</taxon>
    </lineage>
</organism>
<dbReference type="AlphaFoldDB" id="A0A0K9PS89"/>
<dbReference type="GO" id="GO:0006355">
    <property type="term" value="P:regulation of DNA-templated transcription"/>
    <property type="evidence" value="ECO:0000318"/>
    <property type="project" value="GO_Central"/>
</dbReference>
<evidence type="ECO:0000313" key="2">
    <source>
        <dbReference type="Proteomes" id="UP000036987"/>
    </source>
</evidence>
<reference evidence="2" key="1">
    <citation type="journal article" date="2016" name="Nature">
        <title>The genome of the seagrass Zostera marina reveals angiosperm adaptation to the sea.</title>
        <authorList>
            <person name="Olsen J.L."/>
            <person name="Rouze P."/>
            <person name="Verhelst B."/>
            <person name="Lin Y.-C."/>
            <person name="Bayer T."/>
            <person name="Collen J."/>
            <person name="Dattolo E."/>
            <person name="De Paoli E."/>
            <person name="Dittami S."/>
            <person name="Maumus F."/>
            <person name="Michel G."/>
            <person name="Kersting A."/>
            <person name="Lauritano C."/>
            <person name="Lohaus R."/>
            <person name="Toepel M."/>
            <person name="Tonon T."/>
            <person name="Vanneste K."/>
            <person name="Amirebrahimi M."/>
            <person name="Brakel J."/>
            <person name="Bostroem C."/>
            <person name="Chovatia M."/>
            <person name="Grimwood J."/>
            <person name="Jenkins J.W."/>
            <person name="Jueterbock A."/>
            <person name="Mraz A."/>
            <person name="Stam W.T."/>
            <person name="Tice H."/>
            <person name="Bornberg-Bauer E."/>
            <person name="Green P.J."/>
            <person name="Pearson G.A."/>
            <person name="Procaccini G."/>
            <person name="Duarte C.M."/>
            <person name="Schmutz J."/>
            <person name="Reusch T.B.H."/>
            <person name="Van de Peer Y."/>
        </authorList>
    </citation>
    <scope>NUCLEOTIDE SEQUENCE [LARGE SCALE GENOMIC DNA]</scope>
    <source>
        <strain evidence="2">cv. Finnish</strain>
    </source>
</reference>
<dbReference type="GO" id="GO:0005634">
    <property type="term" value="C:nucleus"/>
    <property type="evidence" value="ECO:0000318"/>
    <property type="project" value="GO_Central"/>
</dbReference>
<evidence type="ECO:0008006" key="3">
    <source>
        <dbReference type="Google" id="ProtNLM"/>
    </source>
</evidence>
<sequence>MVSTKHCEHGCGGFSSTHNEDHYYRRDIFSMTAKPTRGSFMAEEDIRIGAGDDECEEANVGTSDSNRCFRGMGLRDDDGDREWLQLGIGSGGGGSSSRDATIFPETVGDRTTPTLVPELNLFPDRSAVITQTEVPPILPISYTTGYSRDMSWGLWNVVGGVSTSGITGTSRNNNPQMMPPSMMSYLPRQHPQLMYVSGSGSSLDFPTMGVERRSQGGGRNLGEEMSVMNPLPSPPRRLQIGLWFVLQASHENQSKESLLPQIPKSYLRIKDGSMTIRLLMRYLVSKLVGLVEESEVVITCKGHVLQPYLTLRHVRDNIWCARNVAAVLQDSTTDHVMTLQYRRRT</sequence>
<name>A0A0K9PS89_ZOSMR</name>
<proteinExistence type="predicted"/>
<keyword evidence="2" id="KW-1185">Reference proteome</keyword>
<dbReference type="Proteomes" id="UP000036987">
    <property type="component" value="Unassembled WGS sequence"/>
</dbReference>
<dbReference type="STRING" id="29655.A0A0K9PS89"/>
<protein>
    <recommendedName>
        <fullName evidence="3">RING finger protein</fullName>
    </recommendedName>
</protein>
<dbReference type="PANTHER" id="PTHR47290:SF4">
    <property type="entry name" value="RING FINGER PROTEIN"/>
    <property type="match status" value="1"/>
</dbReference>
<accession>A0A0K9PS89</accession>
<evidence type="ECO:0000313" key="1">
    <source>
        <dbReference type="EMBL" id="KMZ71933.1"/>
    </source>
</evidence>
<dbReference type="InterPro" id="IPR044171">
    <property type="entry name" value="LAX2-like"/>
</dbReference>
<dbReference type="Gene3D" id="3.10.20.90">
    <property type="entry name" value="Phosphatidylinositol 3-kinase Catalytic Subunit, Chain A, domain 1"/>
    <property type="match status" value="1"/>
</dbReference>
<dbReference type="PANTHER" id="PTHR47290">
    <property type="entry name" value="RING FINGER PROTEIN"/>
    <property type="match status" value="1"/>
</dbReference>